<keyword evidence="1" id="KW-0175">Coiled coil</keyword>
<dbReference type="Gene3D" id="1.10.220.60">
    <property type="entry name" value="GRIP domain"/>
    <property type="match status" value="1"/>
</dbReference>
<dbReference type="PANTHER" id="PTHR19327:SF0">
    <property type="entry name" value="GOLGIN SUBFAMILY A MEMBER 4"/>
    <property type="match status" value="1"/>
</dbReference>
<reference evidence="4" key="1">
    <citation type="submission" date="2025-08" db="UniProtKB">
        <authorList>
            <consortium name="RefSeq"/>
        </authorList>
    </citation>
    <scope>IDENTIFICATION</scope>
    <source>
        <tissue evidence="4">Whole Larva</tissue>
    </source>
</reference>
<dbReference type="GeneID" id="108563169"/>
<dbReference type="RefSeq" id="XP_017777260.1">
    <property type="nucleotide sequence ID" value="XM_017921771.1"/>
</dbReference>
<evidence type="ECO:0000259" key="2">
    <source>
        <dbReference type="PROSITE" id="PS50913"/>
    </source>
</evidence>
<accession>A0ABM1MRR0</accession>
<dbReference type="Proteomes" id="UP000695000">
    <property type="component" value="Unplaced"/>
</dbReference>
<organism evidence="3 4">
    <name type="scientific">Nicrophorus vespilloides</name>
    <name type="common">Boreal carrion beetle</name>
    <dbReference type="NCBI Taxonomy" id="110193"/>
    <lineage>
        <taxon>Eukaryota</taxon>
        <taxon>Metazoa</taxon>
        <taxon>Ecdysozoa</taxon>
        <taxon>Arthropoda</taxon>
        <taxon>Hexapoda</taxon>
        <taxon>Insecta</taxon>
        <taxon>Pterygota</taxon>
        <taxon>Neoptera</taxon>
        <taxon>Endopterygota</taxon>
        <taxon>Coleoptera</taxon>
        <taxon>Polyphaga</taxon>
        <taxon>Staphyliniformia</taxon>
        <taxon>Silphidae</taxon>
        <taxon>Nicrophorinae</taxon>
        <taxon>Nicrophorus</taxon>
    </lineage>
</organism>
<evidence type="ECO:0000256" key="1">
    <source>
        <dbReference type="SAM" id="Coils"/>
    </source>
</evidence>
<evidence type="ECO:0000313" key="3">
    <source>
        <dbReference type="Proteomes" id="UP000695000"/>
    </source>
</evidence>
<protein>
    <submittedName>
        <fullName evidence="4">Golgin subfamily A member 4</fullName>
    </submittedName>
</protein>
<feature type="coiled-coil region" evidence="1">
    <location>
        <begin position="252"/>
        <end position="437"/>
    </location>
</feature>
<evidence type="ECO:0000313" key="4">
    <source>
        <dbReference type="RefSeq" id="XP_017777260.1"/>
    </source>
</evidence>
<feature type="coiled-coil region" evidence="1">
    <location>
        <begin position="549"/>
        <end position="1054"/>
    </location>
</feature>
<dbReference type="SUPFAM" id="SSF101283">
    <property type="entry name" value="GRIP domain"/>
    <property type="match status" value="1"/>
</dbReference>
<dbReference type="SMART" id="SM00755">
    <property type="entry name" value="Grip"/>
    <property type="match status" value="1"/>
</dbReference>
<feature type="domain" description="GRIP" evidence="2">
    <location>
        <begin position="1277"/>
        <end position="1324"/>
    </location>
</feature>
<dbReference type="PROSITE" id="PS50913">
    <property type="entry name" value="GRIP"/>
    <property type="match status" value="1"/>
</dbReference>
<proteinExistence type="predicted"/>
<feature type="coiled-coil region" evidence="1">
    <location>
        <begin position="1090"/>
        <end position="1214"/>
    </location>
</feature>
<feature type="coiled-coil region" evidence="1">
    <location>
        <begin position="1244"/>
        <end position="1271"/>
    </location>
</feature>
<name>A0ABM1MRR0_NICVS</name>
<dbReference type="Pfam" id="PF01465">
    <property type="entry name" value="GRIP"/>
    <property type="match status" value="1"/>
</dbReference>
<feature type="coiled-coil region" evidence="1">
    <location>
        <begin position="151"/>
        <end position="185"/>
    </location>
</feature>
<gene>
    <name evidence="4" type="primary">LOC108563169</name>
</gene>
<keyword evidence="3" id="KW-1185">Reference proteome</keyword>
<sequence length="1338" mass="155654">MFKKLKDKIAEEISPQRIQQLTQSVTDKLQQNNISLTNNSNQVKEDSFFSLTEEDASPPKTANNSGFTDVLLNAASTPQNENRTRRNSNSSIASDVSFLPRYESSFNYHLQSDLDVSASEIEDNVSQQSSQLGHVSKEQVYSAFTKAQMRYHKYRGRYTDLANHYKELERENAKMKAVLVETQDKAIRRVSELREQCSLSQKAKADLEHAMRTELEEKLIVIGTLKDKIGLLQNNSESDEKLQEIKAQAIVEAEYKDRLTVMEKALQEVEEREKINNLKFAKSKMELHTEIQNRELEITNLKSDLDTVRHELEGYENRNDGNLRAQNSKLIETCENLDAKCKNLEAENLKLEQYKLEISDLRDERSKSASILREMEAKVSEIPILEDKIREFENNFKELDKANGKLRDTLENSEKVVEELKEKLLIADNECANFKVESARIQEETKTSLLHLEEKIRTKLETEFKEQKTKIQEDFQTRLQAIEINDQDSKQVQIKLMESEQNVKELQVMFDTLKADLEKRQSAYTTLETNHLELIDENNKRVVDINNMKKSQKNEIDVLQKSLKEKEEQINKLTKDIEDSRAKLSIKEVDISKVNNDLQQTKKANDNLREEFNALNNEKVQLQEDIKIHVDQLRNMNDLEEKLKTLSKENVGLKESSKFKNQCELLEKDIKKLETNLKEKSVEFENLLEQNETLKVAHDESLGTLKRAEDELKKATLENKTLKENLLKIDSDLLERKTALEEQTKNYDLKVNELNVELNQVKQERDELQFEVKASAINVEELSGSLEKLKDEYSQLQVNLQNGDSELRDKCKTLEDSNKRLTDNMESSERVIVGLKQDLEKSKRELNDQSIELKELLKIVTEENELLKQKSVELESTLIDLKKENEEMSDSSQNAKDQEEHLLYLQKQLEEHNALVQKYVDSESKLQDEYEKLSQENDKMKGEIQVLEKLSIKVEELSQESEVKTSVISEKDKRLLELTGEVELTKEELSRLEEELNNVHELLKNSNVEKQQLFEQVSRLKTVEMQFNDVTSNNQSIERKMKCFEDEIGELKLRNSQITSDNQHLLEENEKLITECTDVKIRYESFGALKNELEVKLNASKEKTERLEAELKTIKEESEVLKKAKKELESSQINPNETDELRNKLLNLNVKFEQTLEENALIKNEFNDIRKELETAAREKKMLQTQVNDLEHHCSELSHERQLLKDEIEELKITPINFNQTEVDGLRDKLAQYKSIDATNRNSIEFYENELQKMRNKNEKLNRKLDETLVMLNHCTDLSASTEIEYLKNVLYNYMLGKESLVMARVLAAVCKFDTQQTDAVLKHEQHKQSLLGQLGIL</sequence>
<feature type="coiled-coil region" evidence="1">
    <location>
        <begin position="489"/>
        <end position="516"/>
    </location>
</feature>
<dbReference type="InterPro" id="IPR000237">
    <property type="entry name" value="GRIP_dom"/>
</dbReference>
<dbReference type="PANTHER" id="PTHR19327">
    <property type="entry name" value="GOLGIN"/>
    <property type="match status" value="1"/>
</dbReference>